<evidence type="ECO:0000313" key="3">
    <source>
        <dbReference type="Proteomes" id="UP000228934"/>
    </source>
</evidence>
<proteinExistence type="predicted"/>
<dbReference type="OrthoDB" id="120976at2759"/>
<feature type="signal peptide" evidence="1">
    <location>
        <begin position="1"/>
        <end position="23"/>
    </location>
</feature>
<keyword evidence="3" id="KW-1185">Reference proteome</keyword>
<dbReference type="AlphaFoldDB" id="A0A2G9RTP0"/>
<dbReference type="EMBL" id="KV932331">
    <property type="protein sequence ID" value="PIO31224.1"/>
    <property type="molecule type" value="Genomic_DNA"/>
</dbReference>
<evidence type="ECO:0000256" key="1">
    <source>
        <dbReference type="SAM" id="SignalP"/>
    </source>
</evidence>
<sequence>MKIFFHVCFVFLIPFYRSVVVLASRGKVSDFKNLAQQLHILGTAKPPLLQIKGSIAFLGFSGKFKPSWTRLFKSPAGQGLGLIESYIPLQQEAYECRRVSTSKRKDVDLLKKALNAH</sequence>
<protein>
    <recommendedName>
        <fullName evidence="4">ILEI/PANDER domain-containing protein</fullName>
    </recommendedName>
</protein>
<dbReference type="Proteomes" id="UP000228934">
    <property type="component" value="Unassembled WGS sequence"/>
</dbReference>
<reference evidence="3" key="1">
    <citation type="journal article" date="2017" name="Nat. Commun.">
        <title>The North American bullfrog draft genome provides insight into hormonal regulation of long noncoding RNA.</title>
        <authorList>
            <person name="Hammond S.A."/>
            <person name="Warren R.L."/>
            <person name="Vandervalk B.P."/>
            <person name="Kucuk E."/>
            <person name="Khan H."/>
            <person name="Gibb E.A."/>
            <person name="Pandoh P."/>
            <person name="Kirk H."/>
            <person name="Zhao Y."/>
            <person name="Jones M."/>
            <person name="Mungall A.J."/>
            <person name="Coope R."/>
            <person name="Pleasance S."/>
            <person name="Moore R.A."/>
            <person name="Holt R.A."/>
            <person name="Round J.M."/>
            <person name="Ohora S."/>
            <person name="Walle B.V."/>
            <person name="Veldhoen N."/>
            <person name="Helbing C.C."/>
            <person name="Birol I."/>
        </authorList>
    </citation>
    <scope>NUCLEOTIDE SEQUENCE [LARGE SCALE GENOMIC DNA]</scope>
</reference>
<keyword evidence="1" id="KW-0732">Signal</keyword>
<accession>A0A2G9RTP0</accession>
<gene>
    <name evidence="2" type="ORF">AB205_0105270</name>
</gene>
<feature type="chain" id="PRO_5013641346" description="ILEI/PANDER domain-containing protein" evidence="1">
    <location>
        <begin position="24"/>
        <end position="117"/>
    </location>
</feature>
<evidence type="ECO:0000313" key="2">
    <source>
        <dbReference type="EMBL" id="PIO31224.1"/>
    </source>
</evidence>
<evidence type="ECO:0008006" key="4">
    <source>
        <dbReference type="Google" id="ProtNLM"/>
    </source>
</evidence>
<name>A0A2G9RTP0_AQUCT</name>
<organism evidence="2 3">
    <name type="scientific">Aquarana catesbeiana</name>
    <name type="common">American bullfrog</name>
    <name type="synonym">Rana catesbeiana</name>
    <dbReference type="NCBI Taxonomy" id="8400"/>
    <lineage>
        <taxon>Eukaryota</taxon>
        <taxon>Metazoa</taxon>
        <taxon>Chordata</taxon>
        <taxon>Craniata</taxon>
        <taxon>Vertebrata</taxon>
        <taxon>Euteleostomi</taxon>
        <taxon>Amphibia</taxon>
        <taxon>Batrachia</taxon>
        <taxon>Anura</taxon>
        <taxon>Neobatrachia</taxon>
        <taxon>Ranoidea</taxon>
        <taxon>Ranidae</taxon>
        <taxon>Aquarana</taxon>
    </lineage>
</organism>